<feature type="domain" description="LysR substrate-binding" evidence="2">
    <location>
        <begin position="50"/>
        <end position="137"/>
    </location>
</feature>
<proteinExistence type="inferred from homology"/>
<keyword evidence="4" id="KW-1185">Reference proteome</keyword>
<dbReference type="Proteomes" id="UP001448498">
    <property type="component" value="Chromosome 2"/>
</dbReference>
<evidence type="ECO:0000259" key="2">
    <source>
        <dbReference type="Pfam" id="PF03466"/>
    </source>
</evidence>
<dbReference type="InterPro" id="IPR005119">
    <property type="entry name" value="LysR_subst-bd"/>
</dbReference>
<protein>
    <submittedName>
        <fullName evidence="3">LysR substrate-binding domain-containing protein</fullName>
    </submittedName>
</protein>
<evidence type="ECO:0000313" key="4">
    <source>
        <dbReference type="Proteomes" id="UP001448498"/>
    </source>
</evidence>
<dbReference type="Gene3D" id="3.40.190.290">
    <property type="match status" value="1"/>
</dbReference>
<dbReference type="EMBL" id="CP109823">
    <property type="protein sequence ID" value="XAE53674.1"/>
    <property type="molecule type" value="Genomic_DNA"/>
</dbReference>
<sequence length="141" mass="15563">MRAIAVRIGPDIPKAFVSRPAFGTQAPARSRFARVHQPARADARRIPAAALHEGRQRAPHQDGGQLVYSSIALVRDAALASVGLAYLPEQYVRTALASGQLVEVLGAWRKTFEGYHLYYANRRHATSAFSLLVDALRYRKP</sequence>
<organism evidence="3 4">
    <name type="scientific">Burkholderia arboris</name>
    <dbReference type="NCBI Taxonomy" id="488730"/>
    <lineage>
        <taxon>Bacteria</taxon>
        <taxon>Pseudomonadati</taxon>
        <taxon>Pseudomonadota</taxon>
        <taxon>Betaproteobacteria</taxon>
        <taxon>Burkholderiales</taxon>
        <taxon>Burkholderiaceae</taxon>
        <taxon>Burkholderia</taxon>
        <taxon>Burkholderia cepacia complex</taxon>
    </lineage>
</organism>
<name>A0ABZ3DWV9_9BURK</name>
<dbReference type="PANTHER" id="PTHR30537:SF1">
    <property type="entry name" value="HTH-TYPE TRANSCRIPTIONAL REGULATOR PGRR"/>
    <property type="match status" value="1"/>
</dbReference>
<dbReference type="PANTHER" id="PTHR30537">
    <property type="entry name" value="HTH-TYPE TRANSCRIPTIONAL REGULATOR"/>
    <property type="match status" value="1"/>
</dbReference>
<comment type="similarity">
    <text evidence="1">Belongs to the LysR transcriptional regulatory family.</text>
</comment>
<dbReference type="Pfam" id="PF03466">
    <property type="entry name" value="LysR_substrate"/>
    <property type="match status" value="1"/>
</dbReference>
<dbReference type="SUPFAM" id="SSF53850">
    <property type="entry name" value="Periplasmic binding protein-like II"/>
    <property type="match status" value="1"/>
</dbReference>
<evidence type="ECO:0000256" key="1">
    <source>
        <dbReference type="ARBA" id="ARBA00009437"/>
    </source>
</evidence>
<dbReference type="InterPro" id="IPR058163">
    <property type="entry name" value="LysR-type_TF_proteobact-type"/>
</dbReference>
<accession>A0ABZ3DWV9</accession>
<gene>
    <name evidence="3" type="ORF">OHZ10_34140</name>
</gene>
<evidence type="ECO:0000313" key="3">
    <source>
        <dbReference type="EMBL" id="XAE53674.1"/>
    </source>
</evidence>
<reference evidence="3 4" key="1">
    <citation type="submission" date="2022-10" db="EMBL/GenBank/DDBJ databases">
        <title>Genomic of Burkholderia cepacia PN-1.</title>
        <authorList>
            <person name="Yang Y."/>
            <person name="Guan H."/>
            <person name="Huang J."/>
        </authorList>
    </citation>
    <scope>NUCLEOTIDE SEQUENCE [LARGE SCALE GENOMIC DNA]</scope>
    <source>
        <strain evidence="3 4">PN-1</strain>
    </source>
</reference>